<comment type="caution">
    <text evidence="2">The sequence shown here is derived from an EMBL/GenBank/DDBJ whole genome shotgun (WGS) entry which is preliminary data.</text>
</comment>
<feature type="region of interest" description="Disordered" evidence="1">
    <location>
        <begin position="77"/>
        <end position="104"/>
    </location>
</feature>
<evidence type="ECO:0000313" key="2">
    <source>
        <dbReference type="EMBL" id="KAL2512331.1"/>
    </source>
</evidence>
<dbReference type="EMBL" id="JBFOLK010000005">
    <property type="protein sequence ID" value="KAL2512331.1"/>
    <property type="molecule type" value="Genomic_DNA"/>
</dbReference>
<organism evidence="2 3">
    <name type="scientific">Abeliophyllum distichum</name>
    <dbReference type="NCBI Taxonomy" id="126358"/>
    <lineage>
        <taxon>Eukaryota</taxon>
        <taxon>Viridiplantae</taxon>
        <taxon>Streptophyta</taxon>
        <taxon>Embryophyta</taxon>
        <taxon>Tracheophyta</taxon>
        <taxon>Spermatophyta</taxon>
        <taxon>Magnoliopsida</taxon>
        <taxon>eudicotyledons</taxon>
        <taxon>Gunneridae</taxon>
        <taxon>Pentapetalae</taxon>
        <taxon>asterids</taxon>
        <taxon>lamiids</taxon>
        <taxon>Lamiales</taxon>
        <taxon>Oleaceae</taxon>
        <taxon>Forsythieae</taxon>
        <taxon>Abeliophyllum</taxon>
    </lineage>
</organism>
<proteinExistence type="predicted"/>
<accession>A0ABD1THX3</accession>
<dbReference type="AlphaFoldDB" id="A0ABD1THX3"/>
<name>A0ABD1THX3_9LAMI</name>
<protein>
    <submittedName>
        <fullName evidence="2">Uncharacterized protein</fullName>
    </submittedName>
</protein>
<keyword evidence="3" id="KW-1185">Reference proteome</keyword>
<gene>
    <name evidence="2" type="ORF">Adt_17931</name>
</gene>
<evidence type="ECO:0000313" key="3">
    <source>
        <dbReference type="Proteomes" id="UP001604336"/>
    </source>
</evidence>
<sequence>MSQKGSKTQEEHLRKVDREMGELSAAYRVVANKVDSSYLTLKVLGTRHEKIKNIMTNMNQKYETLVAMMAQISGIKKKGKNKQAERSAPKTMSGGFGSNRVGAP</sequence>
<reference evidence="3" key="1">
    <citation type="submission" date="2024-07" db="EMBL/GenBank/DDBJ databases">
        <title>Two chromosome-level genome assemblies of Korean endemic species Abeliophyllum distichum and Forsythia ovata (Oleaceae).</title>
        <authorList>
            <person name="Jang H."/>
        </authorList>
    </citation>
    <scope>NUCLEOTIDE SEQUENCE [LARGE SCALE GENOMIC DNA]</scope>
</reference>
<evidence type="ECO:0000256" key="1">
    <source>
        <dbReference type="SAM" id="MobiDB-lite"/>
    </source>
</evidence>
<dbReference type="Proteomes" id="UP001604336">
    <property type="component" value="Unassembled WGS sequence"/>
</dbReference>